<feature type="domain" description="GP-PDE" evidence="1">
    <location>
        <begin position="5"/>
        <end position="238"/>
    </location>
</feature>
<accession>G9ELB1</accession>
<gene>
    <name evidence="2" type="ORF">LDG_6173</name>
</gene>
<dbReference type="PROSITE" id="PS51704">
    <property type="entry name" value="GP_PDE"/>
    <property type="match status" value="1"/>
</dbReference>
<dbReference type="AlphaFoldDB" id="G9ELB1"/>
<proteinExistence type="predicted"/>
<name>G9ELB1_9GAMM</name>
<dbReference type="eggNOG" id="COG0584">
    <property type="taxonomic scope" value="Bacteria"/>
</dbReference>
<dbReference type="PANTHER" id="PTHR46211:SF14">
    <property type="entry name" value="GLYCEROPHOSPHODIESTER PHOSPHODIESTERASE"/>
    <property type="match status" value="1"/>
</dbReference>
<dbReference type="Gene3D" id="3.20.20.190">
    <property type="entry name" value="Phosphatidylinositol (PI) phosphodiesterase"/>
    <property type="match status" value="1"/>
</dbReference>
<dbReference type="InterPro" id="IPR030395">
    <property type="entry name" value="GP_PDE_dom"/>
</dbReference>
<protein>
    <recommendedName>
        <fullName evidence="1">GP-PDE domain-containing protein</fullName>
    </recommendedName>
</protein>
<dbReference type="Pfam" id="PF03009">
    <property type="entry name" value="GDPD"/>
    <property type="match status" value="1"/>
</dbReference>
<evidence type="ECO:0000313" key="2">
    <source>
        <dbReference type="EMBL" id="EHL32000.1"/>
    </source>
</evidence>
<dbReference type="SUPFAM" id="SSF51695">
    <property type="entry name" value="PLC-like phosphodiesterases"/>
    <property type="match status" value="1"/>
</dbReference>
<dbReference type="InParanoid" id="G9ELB1"/>
<dbReference type="PANTHER" id="PTHR46211">
    <property type="entry name" value="GLYCEROPHOSPHORYL DIESTER PHOSPHODIESTERASE"/>
    <property type="match status" value="1"/>
</dbReference>
<keyword evidence="3" id="KW-1185">Reference proteome</keyword>
<dbReference type="GO" id="GO:0008081">
    <property type="term" value="F:phosphoric diester hydrolase activity"/>
    <property type="evidence" value="ECO:0007669"/>
    <property type="project" value="InterPro"/>
</dbReference>
<organism evidence="2 3">
    <name type="scientific">Legionella drancourtii LLAP12</name>
    <dbReference type="NCBI Taxonomy" id="658187"/>
    <lineage>
        <taxon>Bacteria</taxon>
        <taxon>Pseudomonadati</taxon>
        <taxon>Pseudomonadota</taxon>
        <taxon>Gammaproteobacteria</taxon>
        <taxon>Legionellales</taxon>
        <taxon>Legionellaceae</taxon>
        <taxon>Legionella</taxon>
    </lineage>
</organism>
<dbReference type="InterPro" id="IPR017946">
    <property type="entry name" value="PLC-like_Pdiesterase_TIM-brl"/>
</dbReference>
<dbReference type="STRING" id="658187.LDG_6173"/>
<sequence length="238" mass="26689">MVQAAHVIAHRGAHDHAHGILENTLAAFRAAEQCGCWGIELDVQVTADQVLVVNHDLTLTRLWGHKQLISQLTFAQLRAQVPAIPTLAEVVAEFGQRLHLFIELKKPFQHEDVLVQVLHQLRAGDDYHLLTLDAPIFDTLVQVPKHALLLVAAHNNVAEFCKLSLKEHYAGVLGHYLLLTTKLARCLKAGQQLVGVGFVDSKYSLYRELNRGISWIFTNRAVRVSPYLQSLQTRTKVH</sequence>
<dbReference type="HOGENOM" id="CLU_1060885_0_0_6"/>
<evidence type="ECO:0000313" key="3">
    <source>
        <dbReference type="Proteomes" id="UP000002770"/>
    </source>
</evidence>
<evidence type="ECO:0000259" key="1">
    <source>
        <dbReference type="PROSITE" id="PS51704"/>
    </source>
</evidence>
<reference evidence="2 3" key="1">
    <citation type="journal article" date="2011" name="BMC Genomics">
        <title>Insight into cross-talk between intra-amoebal pathogens.</title>
        <authorList>
            <person name="Gimenez G."/>
            <person name="Bertelli C."/>
            <person name="Moliner C."/>
            <person name="Robert C."/>
            <person name="Raoult D."/>
            <person name="Fournier P.E."/>
            <person name="Greub G."/>
        </authorList>
    </citation>
    <scope>NUCLEOTIDE SEQUENCE [LARGE SCALE GENOMIC DNA]</scope>
    <source>
        <strain evidence="2 3">LLAP12</strain>
    </source>
</reference>
<dbReference type="EMBL" id="JH413808">
    <property type="protein sequence ID" value="EHL32000.1"/>
    <property type="molecule type" value="Genomic_DNA"/>
</dbReference>
<dbReference type="Proteomes" id="UP000002770">
    <property type="component" value="Unassembled WGS sequence"/>
</dbReference>
<dbReference type="GO" id="GO:0006629">
    <property type="term" value="P:lipid metabolic process"/>
    <property type="evidence" value="ECO:0007669"/>
    <property type="project" value="InterPro"/>
</dbReference>